<evidence type="ECO:0000256" key="13">
    <source>
        <dbReference type="RuleBase" id="RU363039"/>
    </source>
</evidence>
<name>A0A2A9M9R8_BESBE</name>
<comment type="caution">
    <text evidence="16">The sequence shown here is derived from an EMBL/GenBank/DDBJ whole genome shotgun (WGS) entry which is preliminary data.</text>
</comment>
<evidence type="ECO:0000313" key="16">
    <source>
        <dbReference type="EMBL" id="PFH32122.1"/>
    </source>
</evidence>
<dbReference type="EC" id="6.1.1.10" evidence="1"/>
<dbReference type="InterPro" id="IPR041872">
    <property type="entry name" value="Anticodon_Met"/>
</dbReference>
<dbReference type="PROSITE" id="PS50886">
    <property type="entry name" value="TRBD"/>
    <property type="match status" value="1"/>
</dbReference>
<dbReference type="Gene3D" id="1.10.730.10">
    <property type="entry name" value="Isoleucyl-tRNA Synthetase, Domain 1"/>
    <property type="match status" value="1"/>
</dbReference>
<dbReference type="Gene3D" id="3.40.50.620">
    <property type="entry name" value="HUPs"/>
    <property type="match status" value="1"/>
</dbReference>
<dbReference type="GO" id="GO:0000049">
    <property type="term" value="F:tRNA binding"/>
    <property type="evidence" value="ECO:0007669"/>
    <property type="project" value="UniProtKB-UniRule"/>
</dbReference>
<keyword evidence="9 13" id="KW-0030">Aminoacyl-tRNA synthetase</keyword>
<keyword evidence="17" id="KW-1185">Reference proteome</keyword>
<feature type="domain" description="TRNA-binding" evidence="15">
    <location>
        <begin position="788"/>
        <end position="905"/>
    </location>
</feature>
<dbReference type="SUPFAM" id="SSF52374">
    <property type="entry name" value="Nucleotidylyl transferase"/>
    <property type="match status" value="1"/>
</dbReference>
<keyword evidence="4 13" id="KW-0436">Ligase</keyword>
<dbReference type="InterPro" id="IPR002547">
    <property type="entry name" value="tRNA-bd_dom"/>
</dbReference>
<feature type="compositionally biased region" description="Low complexity" evidence="14">
    <location>
        <begin position="51"/>
        <end position="66"/>
    </location>
</feature>
<dbReference type="InterPro" id="IPR014729">
    <property type="entry name" value="Rossmann-like_a/b/a_fold"/>
</dbReference>
<dbReference type="InterPro" id="IPR033911">
    <property type="entry name" value="MetRS_core"/>
</dbReference>
<keyword evidence="7 12" id="KW-0694">RNA-binding</keyword>
<keyword evidence="8 13" id="KW-0648">Protein biosynthesis</keyword>
<dbReference type="Gene3D" id="2.40.50.140">
    <property type="entry name" value="Nucleic acid-binding proteins"/>
    <property type="match status" value="1"/>
</dbReference>
<dbReference type="Pfam" id="PF09334">
    <property type="entry name" value="tRNA-synt_1g"/>
    <property type="match status" value="2"/>
</dbReference>
<dbReference type="InterPro" id="IPR014758">
    <property type="entry name" value="Met-tRNA_synth"/>
</dbReference>
<evidence type="ECO:0000256" key="8">
    <source>
        <dbReference type="ARBA" id="ARBA00022917"/>
    </source>
</evidence>
<evidence type="ECO:0000256" key="1">
    <source>
        <dbReference type="ARBA" id="ARBA00012838"/>
    </source>
</evidence>
<dbReference type="RefSeq" id="XP_029216131.1">
    <property type="nucleotide sequence ID" value="XM_029360772.1"/>
</dbReference>
<keyword evidence="5 13" id="KW-0547">Nucleotide-binding</keyword>
<evidence type="ECO:0000256" key="9">
    <source>
        <dbReference type="ARBA" id="ARBA00023146"/>
    </source>
</evidence>
<dbReference type="PRINTS" id="PR01041">
    <property type="entry name" value="TRNASYNTHMET"/>
</dbReference>
<dbReference type="STRING" id="94643.A0A2A9M9R8"/>
<evidence type="ECO:0000313" key="17">
    <source>
        <dbReference type="Proteomes" id="UP000224006"/>
    </source>
</evidence>
<evidence type="ECO:0000256" key="14">
    <source>
        <dbReference type="SAM" id="MobiDB-lite"/>
    </source>
</evidence>
<dbReference type="GeneID" id="40307124"/>
<dbReference type="Proteomes" id="UP000224006">
    <property type="component" value="Chromosome XI"/>
</dbReference>
<feature type="region of interest" description="Disordered" evidence="14">
    <location>
        <begin position="46"/>
        <end position="66"/>
    </location>
</feature>
<evidence type="ECO:0000256" key="6">
    <source>
        <dbReference type="ARBA" id="ARBA00022840"/>
    </source>
</evidence>
<dbReference type="GO" id="GO:0005524">
    <property type="term" value="F:ATP binding"/>
    <property type="evidence" value="ECO:0007669"/>
    <property type="project" value="UniProtKB-KW"/>
</dbReference>
<sequence>MTETRAGRASPLRLLAGSSVSRSDVAACLSVAFALNLPISLVSSSKDSQDPARSAPAPGAAASGGLSDEEKKDVCVLLTPEGPIVSAYAICLYFLSLVKRGCEDEAGKRKAAAEEKREAAVSETPKNEGSYWKAEDALAWAAFRLRGALRGVRKDILLQELDFLDERLGSACFAASTVWRVAFAALCLVCVSALDSEASSSRGSLSAVPEMCIFSLLRYSHPTSAFGDWPALSKFLAAAGSSAAAAATLSQLPLPARAGAELTRQALLQTASPATGKPQAAEKFYVTTAINYTNGPPHMGHVYEAVTADVIARFHRIFGRDVYFLTGTDEHGQKIANTAERLGKTPQEICDFYAQGFQDLNKQLHISNDFFIRTTQAQHKTTCQWLWRRVQERGDIYLDTYVGWYNEREETFVSESEARLADYKDVASGKPLQKMEEPSYFFRMSKYRNRLLKHIEEHPDFIRPEERRKNILKRLEEPLLDLSCSRTTFSWGVPVPGDEKHVMYVWFDALTNYYSACKMNEGTRLDFWPANVHIIGKDILWFHTVIWPCMLMAAELPLPKCVFGHGFVTAADGEKMSKSLGNVVDPLDILKEHDADSFRFYLVREARYGSDLRFDPDALTATTNAELADTLGNLVHRATSLCGKFCGGRVPAEALPGEGHPPFQVAETVAEMERLMSQFWLREALEVAMNACRDANKFLTDWAPWSLSDPVEKQRVVRGALEAVYVLAHLLEPFIPVAAAQIFKKLNTERRTLASLSPWYDNLQPGTPVDVGAILFVKKKVEKTAEIFLQKCELRVGQIVKAEPHPHCVKDPKMPPFLVLSIAFDASGAVTRTGVVLLSEKEKDAPAGLVGRLVVSLVNVKPFTVKGVLSQVLVLAAKLDGTNAASLLTLAGEQRGPELVGSLVQAPGFPPVLRGRENLKHTEMKAAALTIDAGKAGLVALEGVGALQIVSGAAPSAPKPGLSVVVHRPFSPGAKLALAL</sequence>
<dbReference type="InterPro" id="IPR012340">
    <property type="entry name" value="NA-bd_OB-fold"/>
</dbReference>
<evidence type="ECO:0000256" key="2">
    <source>
        <dbReference type="ARBA" id="ARBA00022490"/>
    </source>
</evidence>
<dbReference type="NCBIfam" id="TIGR00398">
    <property type="entry name" value="metG"/>
    <property type="match status" value="1"/>
</dbReference>
<dbReference type="SUPFAM" id="SSF47323">
    <property type="entry name" value="Anticodon-binding domain of a subclass of class I aminoacyl-tRNA synthetases"/>
    <property type="match status" value="1"/>
</dbReference>
<dbReference type="Gene3D" id="2.170.220.10">
    <property type="match status" value="1"/>
</dbReference>
<dbReference type="CDD" id="cd07957">
    <property type="entry name" value="Anticodon_Ia_Met"/>
    <property type="match status" value="1"/>
</dbReference>
<dbReference type="AlphaFoldDB" id="A0A2A9M9R8"/>
<evidence type="ECO:0000256" key="3">
    <source>
        <dbReference type="ARBA" id="ARBA00022555"/>
    </source>
</evidence>
<comment type="similarity">
    <text evidence="13">Belongs to the class-I aminoacyl-tRNA synthetase family.</text>
</comment>
<reference evidence="16 17" key="1">
    <citation type="submission" date="2017-09" db="EMBL/GenBank/DDBJ databases">
        <title>Genome sequencing of Besnoitia besnoiti strain Bb-Ger1.</title>
        <authorList>
            <person name="Schares G."/>
            <person name="Venepally P."/>
            <person name="Lorenzi H.A."/>
        </authorList>
    </citation>
    <scope>NUCLEOTIDE SEQUENCE [LARGE SCALE GENOMIC DNA]</scope>
    <source>
        <strain evidence="16 17">Bb-Ger1</strain>
    </source>
</reference>
<dbReference type="FunFam" id="2.170.220.10:FF:000002">
    <property type="entry name" value="Methionine--tRNA ligase"/>
    <property type="match status" value="1"/>
</dbReference>
<dbReference type="GO" id="GO:0004825">
    <property type="term" value="F:methionine-tRNA ligase activity"/>
    <property type="evidence" value="ECO:0007669"/>
    <property type="project" value="UniProtKB-EC"/>
</dbReference>
<keyword evidence="2" id="KW-0963">Cytoplasm</keyword>
<organism evidence="16 17">
    <name type="scientific">Besnoitia besnoiti</name>
    <name type="common">Apicomplexan protozoan</name>
    <dbReference type="NCBI Taxonomy" id="94643"/>
    <lineage>
        <taxon>Eukaryota</taxon>
        <taxon>Sar</taxon>
        <taxon>Alveolata</taxon>
        <taxon>Apicomplexa</taxon>
        <taxon>Conoidasida</taxon>
        <taxon>Coccidia</taxon>
        <taxon>Eucoccidiorida</taxon>
        <taxon>Eimeriorina</taxon>
        <taxon>Sarcocystidae</taxon>
        <taxon>Besnoitia</taxon>
    </lineage>
</organism>
<evidence type="ECO:0000256" key="11">
    <source>
        <dbReference type="ARBA" id="ARBA00047364"/>
    </source>
</evidence>
<dbReference type="InterPro" id="IPR023457">
    <property type="entry name" value="Met-tRNA_synth_2"/>
</dbReference>
<evidence type="ECO:0000256" key="12">
    <source>
        <dbReference type="PROSITE-ProRule" id="PRU00209"/>
    </source>
</evidence>
<dbReference type="PANTHER" id="PTHR43326">
    <property type="entry name" value="METHIONYL-TRNA SYNTHETASE"/>
    <property type="match status" value="1"/>
</dbReference>
<protein>
    <recommendedName>
        <fullName evidence="1">methionine--tRNA ligase</fullName>
        <ecNumber evidence="1">6.1.1.10</ecNumber>
    </recommendedName>
    <alternativeName>
        <fullName evidence="10">Methionyl-tRNA synthetase</fullName>
    </alternativeName>
</protein>
<dbReference type="CDD" id="cd00814">
    <property type="entry name" value="MetRS_core"/>
    <property type="match status" value="1"/>
</dbReference>
<keyword evidence="6 13" id="KW-0067">ATP-binding</keyword>
<dbReference type="GO" id="GO:0006431">
    <property type="term" value="P:methionyl-tRNA aminoacylation"/>
    <property type="evidence" value="ECO:0007669"/>
    <property type="project" value="InterPro"/>
</dbReference>
<keyword evidence="3 12" id="KW-0820">tRNA-binding</keyword>
<dbReference type="InterPro" id="IPR015413">
    <property type="entry name" value="Methionyl/Leucyl_tRNA_Synth"/>
</dbReference>
<evidence type="ECO:0000256" key="10">
    <source>
        <dbReference type="ARBA" id="ARBA00030904"/>
    </source>
</evidence>
<accession>A0A2A9M9R8</accession>
<evidence type="ECO:0000259" key="15">
    <source>
        <dbReference type="PROSITE" id="PS50886"/>
    </source>
</evidence>
<dbReference type="Pfam" id="PF19303">
    <property type="entry name" value="Anticodon_3"/>
    <property type="match status" value="1"/>
</dbReference>
<gene>
    <name evidence="16" type="ORF">BESB_020630</name>
</gene>
<dbReference type="VEuPathDB" id="ToxoDB:BESB_020630"/>
<dbReference type="InterPro" id="IPR009080">
    <property type="entry name" value="tRNAsynth_Ia_anticodon-bd"/>
</dbReference>
<evidence type="ECO:0000256" key="4">
    <source>
        <dbReference type="ARBA" id="ARBA00022598"/>
    </source>
</evidence>
<proteinExistence type="inferred from homology"/>
<dbReference type="EMBL" id="NWUJ01000012">
    <property type="protein sequence ID" value="PFH32122.1"/>
    <property type="molecule type" value="Genomic_DNA"/>
</dbReference>
<dbReference type="PANTHER" id="PTHR43326:SF2">
    <property type="entry name" value="METHIONINE--TRNA LIGASE"/>
    <property type="match status" value="1"/>
</dbReference>
<dbReference type="SUPFAM" id="SSF50249">
    <property type="entry name" value="Nucleic acid-binding proteins"/>
    <property type="match status" value="1"/>
</dbReference>
<comment type="catalytic activity">
    <reaction evidence="11">
        <text>tRNA(Met) + L-methionine + ATP = L-methionyl-tRNA(Met) + AMP + diphosphate</text>
        <dbReference type="Rhea" id="RHEA:13481"/>
        <dbReference type="Rhea" id="RHEA-COMP:9667"/>
        <dbReference type="Rhea" id="RHEA-COMP:9698"/>
        <dbReference type="ChEBI" id="CHEBI:30616"/>
        <dbReference type="ChEBI" id="CHEBI:33019"/>
        <dbReference type="ChEBI" id="CHEBI:57844"/>
        <dbReference type="ChEBI" id="CHEBI:78442"/>
        <dbReference type="ChEBI" id="CHEBI:78530"/>
        <dbReference type="ChEBI" id="CHEBI:456215"/>
        <dbReference type="EC" id="6.1.1.10"/>
    </reaction>
</comment>
<evidence type="ECO:0000256" key="5">
    <source>
        <dbReference type="ARBA" id="ARBA00022741"/>
    </source>
</evidence>
<dbReference type="KEGG" id="bbes:BESB_020630"/>
<evidence type="ECO:0000256" key="7">
    <source>
        <dbReference type="ARBA" id="ARBA00022884"/>
    </source>
</evidence>
<dbReference type="OrthoDB" id="5844513at2759"/>